<feature type="region of interest" description="Disordered" evidence="1">
    <location>
        <begin position="90"/>
        <end position="142"/>
    </location>
</feature>
<name>A0A4P6MUA8_9MICO</name>
<evidence type="ECO:0000313" key="2">
    <source>
        <dbReference type="EMBL" id="QBF45357.1"/>
    </source>
</evidence>
<proteinExistence type="predicted"/>
<dbReference type="Pfam" id="PF18986">
    <property type="entry name" value="DUF5719"/>
    <property type="match status" value="1"/>
</dbReference>
<dbReference type="RefSeq" id="WP_130628597.1">
    <property type="nucleotide sequence ID" value="NZ_CP036164.1"/>
</dbReference>
<evidence type="ECO:0000313" key="3">
    <source>
        <dbReference type="Proteomes" id="UP000290408"/>
    </source>
</evidence>
<accession>A0A4P6MUA8</accession>
<sequence>MSRVSLPSRWLHGVGRVVVVAGVATGLVLGAGRLGAAPTQPRTPAALPSVPTSLTTSYCPGDPFAAGEKGTPKADVRGSVAAQAAPPTVLDGVVTPSDEPGEITIEDLGATPQGSTDAKPRSGPMSESVERLDQHPQRVRGNAERAPGLLAAQGFVASGKQVSGLAATPCLAPTADAWLVAGGGAEGRQERLVLTNPGGNPVTARLDLVGTKTADSADRSIVVPAHGRSVVLLDAIAGTDQAQAVHVTTTGGLVVPTIVDHHLDGLTPAGVETVSPTAAPAERLVLPGSAELSGSADASARGVVLAVPGSKDAVVQIRRLGEGASRGVKVVTVPADTVVDVDLPDVSGVQGWVVESDEPVVGAAHLSTTDAAGRSDMAWSVATPSVGSLGGTALPAVPASGVRRYVDVTATAGPASVDVLLLEDGQVRTERLDIEQDRSARVDARGARAVWVRPSRGRVHAAVMIVGGPGAARAAATSLPVLPVRVAVRDRPVTLVR</sequence>
<dbReference type="AlphaFoldDB" id="A0A4P6MUA8"/>
<dbReference type="InterPro" id="IPR043777">
    <property type="entry name" value="DUF5719"/>
</dbReference>
<reference evidence="2 3" key="1">
    <citation type="submission" date="2019-02" db="EMBL/GenBank/DDBJ databases">
        <title>Genomic data mining of an Antarctic deep-sea actinobacterium, Janibacterlimosus P3-3-X1.</title>
        <authorList>
            <person name="Liao L."/>
            <person name="Chen B."/>
        </authorList>
    </citation>
    <scope>NUCLEOTIDE SEQUENCE [LARGE SCALE GENOMIC DNA]</scope>
    <source>
        <strain evidence="2 3">P3-3-X1</strain>
    </source>
</reference>
<gene>
    <name evidence="2" type="ORF">EXU32_03190</name>
</gene>
<dbReference type="OrthoDB" id="5141713at2"/>
<protein>
    <recommendedName>
        <fullName evidence="4">Secreted protein</fullName>
    </recommendedName>
</protein>
<evidence type="ECO:0008006" key="4">
    <source>
        <dbReference type="Google" id="ProtNLM"/>
    </source>
</evidence>
<organism evidence="2 3">
    <name type="scientific">Janibacter limosus</name>
    <dbReference type="NCBI Taxonomy" id="53458"/>
    <lineage>
        <taxon>Bacteria</taxon>
        <taxon>Bacillati</taxon>
        <taxon>Actinomycetota</taxon>
        <taxon>Actinomycetes</taxon>
        <taxon>Micrococcales</taxon>
        <taxon>Intrasporangiaceae</taxon>
        <taxon>Janibacter</taxon>
    </lineage>
</organism>
<dbReference type="Proteomes" id="UP000290408">
    <property type="component" value="Chromosome"/>
</dbReference>
<dbReference type="EMBL" id="CP036164">
    <property type="protein sequence ID" value="QBF45357.1"/>
    <property type="molecule type" value="Genomic_DNA"/>
</dbReference>
<evidence type="ECO:0000256" key="1">
    <source>
        <dbReference type="SAM" id="MobiDB-lite"/>
    </source>
</evidence>
<keyword evidence="3" id="KW-1185">Reference proteome</keyword>
<dbReference type="KEGG" id="jli:EXU32_03190"/>